<dbReference type="NCBIfam" id="TIGR00732">
    <property type="entry name" value="dprA"/>
    <property type="match status" value="1"/>
</dbReference>
<evidence type="ECO:0000259" key="2">
    <source>
        <dbReference type="Pfam" id="PF02481"/>
    </source>
</evidence>
<keyword evidence="4" id="KW-1185">Reference proteome</keyword>
<accession>A0ABX6Z4K3</accession>
<name>A0ABX6Z4K3_BACMY</name>
<dbReference type="PANTHER" id="PTHR43022">
    <property type="entry name" value="PROTEIN SMF"/>
    <property type="match status" value="1"/>
</dbReference>
<dbReference type="Gene3D" id="3.40.50.450">
    <property type="match status" value="1"/>
</dbReference>
<dbReference type="InterPro" id="IPR057666">
    <property type="entry name" value="DrpA_SLOG"/>
</dbReference>
<organism evidence="3 4">
    <name type="scientific">Bacillus mycoides</name>
    <dbReference type="NCBI Taxonomy" id="1405"/>
    <lineage>
        <taxon>Bacteria</taxon>
        <taxon>Bacillati</taxon>
        <taxon>Bacillota</taxon>
        <taxon>Bacilli</taxon>
        <taxon>Bacillales</taxon>
        <taxon>Bacillaceae</taxon>
        <taxon>Bacillus</taxon>
        <taxon>Bacillus cereus group</taxon>
    </lineage>
</organism>
<evidence type="ECO:0000313" key="4">
    <source>
        <dbReference type="Proteomes" id="UP000596196"/>
    </source>
</evidence>
<reference evidence="3 4" key="1">
    <citation type="submission" date="2020-12" db="EMBL/GenBank/DDBJ databases">
        <title>FDA dAtabase for Regulatory Grade micrObial Sequences (FDA-ARGOS): Supporting development and validation of Infectious Disease Dx tests.</title>
        <authorList>
            <person name="Nelson B."/>
            <person name="Plummer A."/>
            <person name="Tallon L."/>
            <person name="Sadzewicz L."/>
            <person name="Zhao X."/>
            <person name="Boylan J."/>
            <person name="Ott S."/>
            <person name="Bowen H."/>
            <person name="Vavikolanu K."/>
            <person name="Mehta A."/>
            <person name="Aluvathingal J."/>
            <person name="Nadendla S."/>
            <person name="Myers T."/>
            <person name="Yan Y."/>
            <person name="Sichtig H."/>
        </authorList>
    </citation>
    <scope>NUCLEOTIDE SEQUENCE [LARGE SCALE GENOMIC DNA]</scope>
    <source>
        <strain evidence="3 4">FDAARGOS_924</strain>
    </source>
</reference>
<dbReference type="EMBL" id="CP065877">
    <property type="protein sequence ID" value="QQA14514.1"/>
    <property type="molecule type" value="Genomic_DNA"/>
</dbReference>
<dbReference type="RefSeq" id="WP_003190974.1">
    <property type="nucleotide sequence ID" value="NZ_CP009692.1"/>
</dbReference>
<evidence type="ECO:0000313" key="3">
    <source>
        <dbReference type="EMBL" id="QQA14514.1"/>
    </source>
</evidence>
<gene>
    <name evidence="3" type="primary">dprA</name>
    <name evidence="3" type="ORF">I6G81_19165</name>
</gene>
<dbReference type="PANTHER" id="PTHR43022:SF1">
    <property type="entry name" value="PROTEIN SMF"/>
    <property type="match status" value="1"/>
</dbReference>
<feature type="domain" description="Smf/DprA SLOG" evidence="2">
    <location>
        <begin position="78"/>
        <end position="264"/>
    </location>
</feature>
<dbReference type="Proteomes" id="UP000596196">
    <property type="component" value="Chromosome"/>
</dbReference>
<evidence type="ECO:0000256" key="1">
    <source>
        <dbReference type="ARBA" id="ARBA00006525"/>
    </source>
</evidence>
<sequence length="264" mass="30840">MKRERLLHLHYMLADHWKAMERLLYVDPELKGIYTFSPEQFEYYAGISSEKSLELVNFLQISNLQQYVSQLEKKRIFYITIWDKDYPQLLREIQDPPFVLYGKGERDFLNKVNKLAIVGTREPSLYGKESMKFILQPLLEKEWLIVSGFARGIDTIAHEVTVRQHCPTIAILGHGLSYMYPKENRGLYDTWKDYILLLTEYPPHYVPKKWYFPKRNRIISGISKGVLVVEAKITADLALEQNREVFALPGPIFIESAAGTNHLI</sequence>
<dbReference type="SUPFAM" id="SSF102405">
    <property type="entry name" value="MCP/YpsA-like"/>
    <property type="match status" value="1"/>
</dbReference>
<dbReference type="InterPro" id="IPR003488">
    <property type="entry name" value="DprA"/>
</dbReference>
<proteinExistence type="inferred from homology"/>
<dbReference type="Pfam" id="PF02481">
    <property type="entry name" value="DNA_processg_A"/>
    <property type="match status" value="1"/>
</dbReference>
<protein>
    <submittedName>
        <fullName evidence="3">DNA-protecting protein DprA</fullName>
    </submittedName>
</protein>
<comment type="similarity">
    <text evidence="1">Belongs to the DprA/Smf family.</text>
</comment>